<organism evidence="2 3">
    <name type="scientific">Lupinus albus</name>
    <name type="common">White lupine</name>
    <name type="synonym">Lupinus termis</name>
    <dbReference type="NCBI Taxonomy" id="3870"/>
    <lineage>
        <taxon>Eukaryota</taxon>
        <taxon>Viridiplantae</taxon>
        <taxon>Streptophyta</taxon>
        <taxon>Embryophyta</taxon>
        <taxon>Tracheophyta</taxon>
        <taxon>Spermatophyta</taxon>
        <taxon>Magnoliopsida</taxon>
        <taxon>eudicotyledons</taxon>
        <taxon>Gunneridae</taxon>
        <taxon>Pentapetalae</taxon>
        <taxon>rosids</taxon>
        <taxon>fabids</taxon>
        <taxon>Fabales</taxon>
        <taxon>Fabaceae</taxon>
        <taxon>Papilionoideae</taxon>
        <taxon>50 kb inversion clade</taxon>
        <taxon>genistoids sensu lato</taxon>
        <taxon>core genistoids</taxon>
        <taxon>Genisteae</taxon>
        <taxon>Lupinus</taxon>
    </lineage>
</organism>
<reference evidence="3" key="1">
    <citation type="journal article" date="2020" name="Nat. Commun.">
        <title>Genome sequence of the cluster root forming white lupin.</title>
        <authorList>
            <person name="Hufnagel B."/>
            <person name="Marques A."/>
            <person name="Soriano A."/>
            <person name="Marques L."/>
            <person name="Divol F."/>
            <person name="Doumas P."/>
            <person name="Sallet E."/>
            <person name="Mancinotti D."/>
            <person name="Carrere S."/>
            <person name="Marande W."/>
            <person name="Arribat S."/>
            <person name="Keller J."/>
            <person name="Huneau C."/>
            <person name="Blein T."/>
            <person name="Aime D."/>
            <person name="Laguerre M."/>
            <person name="Taylor J."/>
            <person name="Schubert V."/>
            <person name="Nelson M."/>
            <person name="Geu-Flores F."/>
            <person name="Crespi M."/>
            <person name="Gallardo-Guerrero K."/>
            <person name="Delaux P.-M."/>
            <person name="Salse J."/>
            <person name="Berges H."/>
            <person name="Guyot R."/>
            <person name="Gouzy J."/>
            <person name="Peret B."/>
        </authorList>
    </citation>
    <scope>NUCLEOTIDE SEQUENCE [LARGE SCALE GENOMIC DNA]</scope>
    <source>
        <strain evidence="3">cv. Amiga</strain>
    </source>
</reference>
<sequence>MNTFREENVPPEVYFQKIIIKSNDFTNQFLVELSINLSCFTNQLLVFLVMTVYL</sequence>
<proteinExistence type="predicted"/>
<gene>
    <name evidence="2" type="ORF">Lalb_Chr23g0265891</name>
</gene>
<dbReference type="Proteomes" id="UP000447434">
    <property type="component" value="Chromosome 23"/>
</dbReference>
<feature type="transmembrane region" description="Helical" evidence="1">
    <location>
        <begin position="33"/>
        <end position="53"/>
    </location>
</feature>
<name>A0A6A4NDE0_LUPAL</name>
<protein>
    <submittedName>
        <fullName evidence="2">Uncharacterized protein</fullName>
    </submittedName>
</protein>
<keyword evidence="1" id="KW-0812">Transmembrane</keyword>
<comment type="caution">
    <text evidence="2">The sequence shown here is derived from an EMBL/GenBank/DDBJ whole genome shotgun (WGS) entry which is preliminary data.</text>
</comment>
<accession>A0A6A4NDE0</accession>
<evidence type="ECO:0000313" key="2">
    <source>
        <dbReference type="EMBL" id="KAE9586691.1"/>
    </source>
</evidence>
<dbReference type="AlphaFoldDB" id="A0A6A4NDE0"/>
<dbReference type="EMBL" id="WOCE01000023">
    <property type="protein sequence ID" value="KAE9586691.1"/>
    <property type="molecule type" value="Genomic_DNA"/>
</dbReference>
<evidence type="ECO:0000313" key="3">
    <source>
        <dbReference type="Proteomes" id="UP000447434"/>
    </source>
</evidence>
<keyword evidence="3" id="KW-1185">Reference proteome</keyword>
<keyword evidence="1" id="KW-1133">Transmembrane helix</keyword>
<evidence type="ECO:0000256" key="1">
    <source>
        <dbReference type="SAM" id="Phobius"/>
    </source>
</evidence>
<keyword evidence="1" id="KW-0472">Membrane</keyword>